<keyword evidence="1" id="KW-1133">Transmembrane helix</keyword>
<reference evidence="2 3" key="1">
    <citation type="submission" date="2020-04" db="EMBL/GenBank/DDBJ databases">
        <title>A Flavivirga sp. nov.</title>
        <authorList>
            <person name="Sun X."/>
        </authorList>
    </citation>
    <scope>NUCLEOTIDE SEQUENCE [LARGE SCALE GENOMIC DNA]</scope>
    <source>
        <strain evidence="2 3">Y03</strain>
    </source>
</reference>
<keyword evidence="3" id="KW-1185">Reference proteome</keyword>
<proteinExistence type="predicted"/>
<name>A0ABX1S106_9FLAO</name>
<feature type="transmembrane region" description="Helical" evidence="1">
    <location>
        <begin position="357"/>
        <end position="376"/>
    </location>
</feature>
<gene>
    <name evidence="2" type="ORF">HHX25_13705</name>
</gene>
<evidence type="ECO:0000256" key="1">
    <source>
        <dbReference type="SAM" id="Phobius"/>
    </source>
</evidence>
<organism evidence="2 3">
    <name type="scientific">Flavivirga algicola</name>
    <dbReference type="NCBI Taxonomy" id="2729136"/>
    <lineage>
        <taxon>Bacteria</taxon>
        <taxon>Pseudomonadati</taxon>
        <taxon>Bacteroidota</taxon>
        <taxon>Flavobacteriia</taxon>
        <taxon>Flavobacteriales</taxon>
        <taxon>Flavobacteriaceae</taxon>
        <taxon>Flavivirga</taxon>
    </lineage>
</organism>
<dbReference type="RefSeq" id="WP_169674590.1">
    <property type="nucleotide sequence ID" value="NZ_JABBHF010000007.1"/>
</dbReference>
<protein>
    <submittedName>
        <fullName evidence="2">Uncharacterized protein</fullName>
    </submittedName>
</protein>
<dbReference type="EMBL" id="JABBHF010000007">
    <property type="protein sequence ID" value="NMH88563.1"/>
    <property type="molecule type" value="Genomic_DNA"/>
</dbReference>
<keyword evidence="1" id="KW-0812">Transmembrane</keyword>
<evidence type="ECO:0000313" key="3">
    <source>
        <dbReference type="Proteomes" id="UP000746690"/>
    </source>
</evidence>
<comment type="caution">
    <text evidence="2">The sequence shown here is derived from an EMBL/GenBank/DDBJ whole genome shotgun (WGS) entry which is preliminary data.</text>
</comment>
<dbReference type="Proteomes" id="UP000746690">
    <property type="component" value="Unassembled WGS sequence"/>
</dbReference>
<evidence type="ECO:0000313" key="2">
    <source>
        <dbReference type="EMBL" id="NMH88563.1"/>
    </source>
</evidence>
<sequence length="471" mass="54269">MSTIEATKDLKDLLISLNERKDLTILDYQVNEPLSKNDIDINKGVLPESLLDFYSVMNGCEFKAFFTEDSHLEIGIKIPSLDKVGTFVSDTIDYNFSSEISFLPVEFIDPTATTSFTIRKGDKNINQAKLVSCWAGQEYESIRTYSNLGEFIEKAIQFNLSIFWFSSQFKSQSQSVRRRISQPDVRSSIFFVGARVQFKRFGPKGSIIRLVTLTESVKNSNIWALVDFDGMENPLWAPAYALDKRGKQLEPHDKILIKSDDFLLYLKSCNAEETAMLLKDITFYHIEPKSTISLNDLTILESSYHIYAIFRNMNFDDFIEWSYSIISQWAVLSKSGFYEKHDFKEKKGKFKIRKRSYGFAYFALAYNLIGGIAILLKEKKHQNPEYKLTNNIQEKFDLISGDIKSISLGIDEYELNYNKQNYCHLLKILNYLTTINGSLKQNKSPIFRGYKINKKLSLKGLDNNFNSLISI</sequence>
<keyword evidence="1" id="KW-0472">Membrane</keyword>
<accession>A0ABX1S106</accession>